<dbReference type="KEGG" id="lul:LPB138_08785"/>
<dbReference type="GO" id="GO:0005524">
    <property type="term" value="F:ATP binding"/>
    <property type="evidence" value="ECO:0007669"/>
    <property type="project" value="UniProtKB-KW"/>
</dbReference>
<dbReference type="CDD" id="cd01129">
    <property type="entry name" value="PulE-GspE-like"/>
    <property type="match status" value="1"/>
</dbReference>
<evidence type="ECO:0000259" key="4">
    <source>
        <dbReference type="PROSITE" id="PS00662"/>
    </source>
</evidence>
<dbReference type="Proteomes" id="UP000176050">
    <property type="component" value="Chromosome"/>
</dbReference>
<dbReference type="EMBL" id="CP017478">
    <property type="protein sequence ID" value="AOW20765.1"/>
    <property type="molecule type" value="Genomic_DNA"/>
</dbReference>
<dbReference type="AlphaFoldDB" id="A0A1D8P869"/>
<dbReference type="PANTHER" id="PTHR30258:SF1">
    <property type="entry name" value="PROTEIN TRANSPORT PROTEIN HOFB HOMOLOG"/>
    <property type="match status" value="1"/>
</dbReference>
<evidence type="ECO:0000256" key="3">
    <source>
        <dbReference type="ARBA" id="ARBA00022840"/>
    </source>
</evidence>
<name>A0A1D8P869_9FLAO</name>
<gene>
    <name evidence="5" type="ORF">LPB138_08785</name>
</gene>
<accession>A0A1D8P869</accession>
<sequence>MSNNPFNIPTQLLQLISAEQAHHYKIVPIDNENGTIKFKTDALQIDELQLELQILLGKNIELTIDTSENIQSYLSLNYRKGKKGSEISKLQFSDDFLLNIINEAKSLGSSDIHFEIFEEKCRVRFRIDGKLIERYIIQSHEYPTYVNRIKILSQLDISEKRLPQDGRINIKNEQDEFDIRVSVLPTLYGEKVVLRLLAKDTSSIDLDNLGFTVTELKRYKESIRNPNGIILISGPTGSGKTTTLYATLKLLNNDDTNILTIEDPIEYTLEGINQVQLKENIGLDFASTLRTFLRQDPDIIMVGEIRDVETANMAIRAALTGHLVLSTIHTNSAWATISRLIDMGIPPFLIASTLNVSVAQRLVRKLCNDCKQKEKLSLDLLPENILLKDDLEFHYKAVGCENCFHSGYSGRKAIYEIIPITKELTLQIKNNALEIDAYLEDKKIETLKTNALKLVQLGETSIDEVYSLLTN</sequence>
<reference evidence="5 6" key="1">
    <citation type="submission" date="2016-10" db="EMBL/GenBank/DDBJ databases">
        <title>Lutibacter sp. LPB0138, isolated from marine gastropod.</title>
        <authorList>
            <person name="Kim E."/>
            <person name="Yi H."/>
        </authorList>
    </citation>
    <scope>NUCLEOTIDE SEQUENCE [LARGE SCALE GENOMIC DNA]</scope>
    <source>
        <strain evidence="5 6">LPB0138</strain>
    </source>
</reference>
<dbReference type="PANTHER" id="PTHR30258">
    <property type="entry name" value="TYPE II SECRETION SYSTEM PROTEIN GSPE-RELATED"/>
    <property type="match status" value="1"/>
</dbReference>
<feature type="domain" description="Bacterial type II secretion system protein E" evidence="4">
    <location>
        <begin position="293"/>
        <end position="307"/>
    </location>
</feature>
<keyword evidence="6" id="KW-1185">Reference proteome</keyword>
<dbReference type="Gene3D" id="3.40.50.300">
    <property type="entry name" value="P-loop containing nucleotide triphosphate hydrolases"/>
    <property type="match status" value="1"/>
</dbReference>
<evidence type="ECO:0000256" key="2">
    <source>
        <dbReference type="ARBA" id="ARBA00022741"/>
    </source>
</evidence>
<dbReference type="STRING" id="1850246.LPB138_08785"/>
<dbReference type="FunFam" id="3.40.50.300:FF:000398">
    <property type="entry name" value="Type IV pilus assembly ATPase PilB"/>
    <property type="match status" value="1"/>
</dbReference>
<dbReference type="Gene3D" id="3.30.450.90">
    <property type="match status" value="1"/>
</dbReference>
<dbReference type="SMART" id="SM00382">
    <property type="entry name" value="AAA"/>
    <property type="match status" value="1"/>
</dbReference>
<dbReference type="Pfam" id="PF05157">
    <property type="entry name" value="MshEN"/>
    <property type="match status" value="1"/>
</dbReference>
<protein>
    <submittedName>
        <fullName evidence="5">General secretion pathway protein GspE</fullName>
    </submittedName>
</protein>
<dbReference type="InterPro" id="IPR007831">
    <property type="entry name" value="T2SS_GspE_N"/>
</dbReference>
<dbReference type="InterPro" id="IPR003593">
    <property type="entry name" value="AAA+_ATPase"/>
</dbReference>
<comment type="similarity">
    <text evidence="1">Belongs to the GSP E family.</text>
</comment>
<evidence type="ECO:0000256" key="1">
    <source>
        <dbReference type="ARBA" id="ARBA00006611"/>
    </source>
</evidence>
<dbReference type="SUPFAM" id="SSF52540">
    <property type="entry name" value="P-loop containing nucleoside triphosphate hydrolases"/>
    <property type="match status" value="1"/>
</dbReference>
<dbReference type="RefSeq" id="WP_070236929.1">
    <property type="nucleotide sequence ID" value="NZ_CP017478.1"/>
</dbReference>
<dbReference type="OrthoDB" id="9808272at2"/>
<keyword evidence="2" id="KW-0547">Nucleotide-binding</keyword>
<dbReference type="InterPro" id="IPR027417">
    <property type="entry name" value="P-loop_NTPase"/>
</dbReference>
<dbReference type="GO" id="GO:0016887">
    <property type="term" value="F:ATP hydrolysis activity"/>
    <property type="evidence" value="ECO:0007669"/>
    <property type="project" value="TreeGrafter"/>
</dbReference>
<proteinExistence type="inferred from homology"/>
<keyword evidence="3" id="KW-0067">ATP-binding</keyword>
<evidence type="ECO:0000313" key="6">
    <source>
        <dbReference type="Proteomes" id="UP000176050"/>
    </source>
</evidence>
<evidence type="ECO:0000313" key="5">
    <source>
        <dbReference type="EMBL" id="AOW20765.1"/>
    </source>
</evidence>
<dbReference type="Pfam" id="PF00437">
    <property type="entry name" value="T2SSE"/>
    <property type="match status" value="1"/>
</dbReference>
<dbReference type="PROSITE" id="PS00662">
    <property type="entry name" value="T2SP_E"/>
    <property type="match status" value="1"/>
</dbReference>
<dbReference type="GO" id="GO:0005886">
    <property type="term" value="C:plasma membrane"/>
    <property type="evidence" value="ECO:0007669"/>
    <property type="project" value="TreeGrafter"/>
</dbReference>
<dbReference type="InterPro" id="IPR001482">
    <property type="entry name" value="T2SS/T4SS_dom"/>
</dbReference>
<organism evidence="5 6">
    <name type="scientific">Urechidicola croceus</name>
    <dbReference type="NCBI Taxonomy" id="1850246"/>
    <lineage>
        <taxon>Bacteria</taxon>
        <taxon>Pseudomonadati</taxon>
        <taxon>Bacteroidota</taxon>
        <taxon>Flavobacteriia</taxon>
        <taxon>Flavobacteriales</taxon>
        <taxon>Flavobacteriaceae</taxon>
        <taxon>Urechidicola</taxon>
    </lineage>
</organism>